<feature type="chain" id="PRO_5035165090" description="PepSY domain-containing protein" evidence="2">
    <location>
        <begin position="22"/>
        <end position="113"/>
    </location>
</feature>
<dbReference type="AlphaFoldDB" id="A0A8J3E2K0"/>
<organism evidence="3 4">
    <name type="scientific">Aliidongia dinghuensis</name>
    <dbReference type="NCBI Taxonomy" id="1867774"/>
    <lineage>
        <taxon>Bacteria</taxon>
        <taxon>Pseudomonadati</taxon>
        <taxon>Pseudomonadota</taxon>
        <taxon>Alphaproteobacteria</taxon>
        <taxon>Rhodospirillales</taxon>
        <taxon>Dongiaceae</taxon>
        <taxon>Aliidongia</taxon>
    </lineage>
</organism>
<evidence type="ECO:0000256" key="1">
    <source>
        <dbReference type="SAM" id="MobiDB-lite"/>
    </source>
</evidence>
<protein>
    <recommendedName>
        <fullName evidence="5">PepSY domain-containing protein</fullName>
    </recommendedName>
</protein>
<feature type="region of interest" description="Disordered" evidence="1">
    <location>
        <begin position="24"/>
        <end position="47"/>
    </location>
</feature>
<keyword evidence="4" id="KW-1185">Reference proteome</keyword>
<dbReference type="RefSeq" id="WP_189043856.1">
    <property type="nucleotide sequence ID" value="NZ_BMJQ01000003.1"/>
</dbReference>
<keyword evidence="2" id="KW-0732">Signal</keyword>
<proteinExistence type="predicted"/>
<accession>A0A8J3E2K0</accession>
<name>A0A8J3E2K0_9PROT</name>
<dbReference type="EMBL" id="BMJQ01000003">
    <property type="protein sequence ID" value="GGF09150.1"/>
    <property type="molecule type" value="Genomic_DNA"/>
</dbReference>
<feature type="signal peptide" evidence="2">
    <location>
        <begin position="1"/>
        <end position="21"/>
    </location>
</feature>
<dbReference type="Proteomes" id="UP000646365">
    <property type="component" value="Unassembled WGS sequence"/>
</dbReference>
<evidence type="ECO:0000313" key="4">
    <source>
        <dbReference type="Proteomes" id="UP000646365"/>
    </source>
</evidence>
<evidence type="ECO:0008006" key="5">
    <source>
        <dbReference type="Google" id="ProtNLM"/>
    </source>
</evidence>
<gene>
    <name evidence="3" type="ORF">GCM10011611_13340</name>
</gene>
<feature type="compositionally biased region" description="Low complexity" evidence="1">
    <location>
        <begin position="24"/>
        <end position="41"/>
    </location>
</feature>
<sequence length="113" mass="11439">MRILMAASAALALIASGAAFAAPSNSAAAPSAPQQAQPTAPHKVAMRHHGRDVIGDRETAALNSLEASGYYTFKDIRPDGKNIAADAQKPGAGFVHLMVTPDGAIKTASGSAT</sequence>
<evidence type="ECO:0000256" key="2">
    <source>
        <dbReference type="SAM" id="SignalP"/>
    </source>
</evidence>
<evidence type="ECO:0000313" key="3">
    <source>
        <dbReference type="EMBL" id="GGF09150.1"/>
    </source>
</evidence>
<reference evidence="3" key="2">
    <citation type="submission" date="2020-09" db="EMBL/GenBank/DDBJ databases">
        <authorList>
            <person name="Sun Q."/>
            <person name="Zhou Y."/>
        </authorList>
    </citation>
    <scope>NUCLEOTIDE SEQUENCE</scope>
    <source>
        <strain evidence="3">CGMCC 1.15725</strain>
    </source>
</reference>
<comment type="caution">
    <text evidence="3">The sequence shown here is derived from an EMBL/GenBank/DDBJ whole genome shotgun (WGS) entry which is preliminary data.</text>
</comment>
<reference evidence="3" key="1">
    <citation type="journal article" date="2014" name="Int. J. Syst. Evol. Microbiol.">
        <title>Complete genome sequence of Corynebacterium casei LMG S-19264T (=DSM 44701T), isolated from a smear-ripened cheese.</title>
        <authorList>
            <consortium name="US DOE Joint Genome Institute (JGI-PGF)"/>
            <person name="Walter F."/>
            <person name="Albersmeier A."/>
            <person name="Kalinowski J."/>
            <person name="Ruckert C."/>
        </authorList>
    </citation>
    <scope>NUCLEOTIDE SEQUENCE</scope>
    <source>
        <strain evidence="3">CGMCC 1.15725</strain>
    </source>
</reference>